<reference evidence="5" key="1">
    <citation type="submission" date="2022-08" db="EMBL/GenBank/DDBJ databases">
        <authorList>
            <person name="Li F."/>
        </authorList>
    </citation>
    <scope>NUCLEOTIDE SEQUENCE</scope>
    <source>
        <strain evidence="5">MQZ15Z-1</strain>
    </source>
</reference>
<dbReference type="PIRSF" id="PIRSF006241">
    <property type="entry name" value="HyI"/>
    <property type="match status" value="1"/>
</dbReference>
<feature type="active site" description="Proton donor/acceptor" evidence="3">
    <location>
        <position position="240"/>
    </location>
</feature>
<evidence type="ECO:0000313" key="6">
    <source>
        <dbReference type="Proteomes" id="UP001151088"/>
    </source>
</evidence>
<accession>A0A9X2P9H0</accession>
<dbReference type="PANTHER" id="PTHR43489:SF6">
    <property type="entry name" value="HYDROXYPYRUVATE ISOMERASE-RELATED"/>
    <property type="match status" value="1"/>
</dbReference>
<evidence type="ECO:0000256" key="1">
    <source>
        <dbReference type="ARBA" id="ARBA00023235"/>
    </source>
</evidence>
<comment type="caution">
    <text evidence="5">The sequence shown here is derived from an EMBL/GenBank/DDBJ whole genome shotgun (WGS) entry which is preliminary data.</text>
</comment>
<organism evidence="5 6">
    <name type="scientific">Ancylobacter mangrovi</name>
    <dbReference type="NCBI Taxonomy" id="2972472"/>
    <lineage>
        <taxon>Bacteria</taxon>
        <taxon>Pseudomonadati</taxon>
        <taxon>Pseudomonadota</taxon>
        <taxon>Alphaproteobacteria</taxon>
        <taxon>Hyphomicrobiales</taxon>
        <taxon>Xanthobacteraceae</taxon>
        <taxon>Ancylobacter</taxon>
    </lineage>
</organism>
<evidence type="ECO:0000256" key="2">
    <source>
        <dbReference type="PIRNR" id="PIRNR006241"/>
    </source>
</evidence>
<dbReference type="InterPro" id="IPR036237">
    <property type="entry name" value="Xyl_isomerase-like_sf"/>
</dbReference>
<dbReference type="Proteomes" id="UP001151088">
    <property type="component" value="Unassembled WGS sequence"/>
</dbReference>
<sequence>MRRYSAHIGYLFSDRPLVERIAAARANGFDAVENPAPYATPAPAVAAALKEAGLTYVQMGLPSGDAARGEKGLAALPERVAEFRATLEPSLDYAEAVGCRAMHAMAGVRPEGVPEAKLWDTYIGNLALAADAARARGMLLLLEPIGSGTIADYLLDTPDLALRAIRELGRDNVRLIFDAFHTVNAGLDPLPFIRDHAGLIHHMHIADYPGRHEPGTGTLDFAALYAALDAAGYAGFIGCEYVPAGRTEDGLGWLAAHRAGAMRKAGAAHA</sequence>
<dbReference type="PANTHER" id="PTHR43489">
    <property type="entry name" value="ISOMERASE"/>
    <property type="match status" value="1"/>
</dbReference>
<gene>
    <name evidence="5" type="ORF">NVS89_05275</name>
</gene>
<dbReference type="AlphaFoldDB" id="A0A9X2P9H0"/>
<evidence type="ECO:0000259" key="4">
    <source>
        <dbReference type="Pfam" id="PF01261"/>
    </source>
</evidence>
<dbReference type="EMBL" id="JANTHZ010000001">
    <property type="protein sequence ID" value="MCS0494501.1"/>
    <property type="molecule type" value="Genomic_DNA"/>
</dbReference>
<dbReference type="GO" id="GO:0046487">
    <property type="term" value="P:glyoxylate metabolic process"/>
    <property type="evidence" value="ECO:0007669"/>
    <property type="project" value="TreeGrafter"/>
</dbReference>
<feature type="domain" description="Xylose isomerase-like TIM barrel" evidence="4">
    <location>
        <begin position="21"/>
        <end position="256"/>
    </location>
</feature>
<proteinExistence type="inferred from homology"/>
<evidence type="ECO:0000313" key="5">
    <source>
        <dbReference type="EMBL" id="MCS0494501.1"/>
    </source>
</evidence>
<dbReference type="SUPFAM" id="SSF51658">
    <property type="entry name" value="Xylose isomerase-like"/>
    <property type="match status" value="1"/>
</dbReference>
<dbReference type="Gene3D" id="3.20.20.150">
    <property type="entry name" value="Divalent-metal-dependent TIM barrel enzymes"/>
    <property type="match status" value="1"/>
</dbReference>
<keyword evidence="1 2" id="KW-0413">Isomerase</keyword>
<keyword evidence="6" id="KW-1185">Reference proteome</keyword>
<dbReference type="GO" id="GO:0008903">
    <property type="term" value="F:hydroxypyruvate isomerase activity"/>
    <property type="evidence" value="ECO:0007669"/>
    <property type="project" value="TreeGrafter"/>
</dbReference>
<dbReference type="Pfam" id="PF01261">
    <property type="entry name" value="AP_endonuc_2"/>
    <property type="match status" value="1"/>
</dbReference>
<name>A0A9X2P9H0_9HYPH</name>
<dbReference type="InterPro" id="IPR026040">
    <property type="entry name" value="HyI-like"/>
</dbReference>
<protein>
    <submittedName>
        <fullName evidence="5">TIM barrel protein</fullName>
    </submittedName>
</protein>
<comment type="similarity">
    <text evidence="2">Belongs to the hyi family.</text>
</comment>
<dbReference type="RefSeq" id="WP_258731459.1">
    <property type="nucleotide sequence ID" value="NZ_JANTHZ010000001.1"/>
</dbReference>
<evidence type="ECO:0000256" key="3">
    <source>
        <dbReference type="PIRSR" id="PIRSR006241-50"/>
    </source>
</evidence>
<dbReference type="InterPro" id="IPR050417">
    <property type="entry name" value="Sugar_Epim/Isomerase"/>
</dbReference>
<feature type="active site" description="Proton donor/acceptor" evidence="3">
    <location>
        <position position="143"/>
    </location>
</feature>
<dbReference type="InterPro" id="IPR013022">
    <property type="entry name" value="Xyl_isomerase-like_TIM-brl"/>
</dbReference>